<sequence>MMYLTDKGLKEDKVKSAYWPNKSFSNFKIIECGKWLPIFYIQNKNYNKAYEIYSQLKYLNNHAILNSLGTFHKKGIILLQISI</sequence>
<proteinExistence type="predicted"/>
<evidence type="ECO:0000313" key="2">
    <source>
        <dbReference type="Proteomes" id="UP000278334"/>
    </source>
</evidence>
<evidence type="ECO:0000313" key="1">
    <source>
        <dbReference type="EMBL" id="AYQ57574.1"/>
    </source>
</evidence>
<dbReference type="KEGG" id="bthg:MS2017_1909"/>
<accession>A0A3G3IPQ0</accession>
<dbReference type="Proteomes" id="UP000278334">
    <property type="component" value="Chromosome"/>
</dbReference>
<gene>
    <name evidence="1" type="ORF">MS2017_1909</name>
</gene>
<dbReference type="AlphaFoldDB" id="A0A3G3IPQ0"/>
<dbReference type="EMBL" id="CP024634">
    <property type="protein sequence ID" value="AYQ57574.1"/>
    <property type="molecule type" value="Genomic_DNA"/>
</dbReference>
<reference evidence="1 2" key="1">
    <citation type="submission" date="2017-11" db="EMBL/GenBank/DDBJ databases">
        <title>Genome sequence of the bacterial symbiont EPR9N from a vent mussel Bathymodiolus thermophilus.</title>
        <authorList>
            <person name="Won Y.-J."/>
        </authorList>
    </citation>
    <scope>NUCLEOTIDE SEQUENCE [LARGE SCALE GENOMIC DNA]</scope>
    <source>
        <strain evidence="1 2">EPR9N</strain>
    </source>
</reference>
<dbReference type="SUPFAM" id="SSF81901">
    <property type="entry name" value="HCP-like"/>
    <property type="match status" value="1"/>
</dbReference>
<organism evidence="1 2">
    <name type="scientific">Bathymodiolus thermophilus thioautotrophic gill symbiont</name>
    <dbReference type="NCBI Taxonomy" id="2360"/>
    <lineage>
        <taxon>Bacteria</taxon>
        <taxon>Pseudomonadati</taxon>
        <taxon>Pseudomonadota</taxon>
        <taxon>Gammaproteobacteria</taxon>
        <taxon>sulfur-oxidizing symbionts</taxon>
    </lineage>
</organism>
<name>A0A3G3IPQ0_9GAMM</name>
<protein>
    <submittedName>
        <fullName evidence="1">Uncharacterized protein</fullName>
    </submittedName>
</protein>